<dbReference type="Ensembl" id="ENSSPAT00000031817.1">
    <property type="protein sequence ID" value="ENSSPAP00000031315.1"/>
    <property type="gene ID" value="ENSSPAG00000023470.1"/>
</dbReference>
<evidence type="ECO:0008006" key="3">
    <source>
        <dbReference type="Google" id="ProtNLM"/>
    </source>
</evidence>
<feature type="chain" id="PRO_5017437696" description="Secreted protein" evidence="1">
    <location>
        <begin position="19"/>
        <end position="177"/>
    </location>
</feature>
<protein>
    <recommendedName>
        <fullName evidence="3">Secreted protein</fullName>
    </recommendedName>
</protein>
<keyword evidence="1" id="KW-0732">Signal</keyword>
<sequence length="177" mass="19505">MLISTVVVLVSLNLPVQLFNNHQLCLFCPTWTNSHIQSKVLVDRQRVGLEAVGSGIRIHCPVQRDSHPEAGAWTVVVQVHHLHTNPQAVHISTFSVQDAKGHLAQVRTPAQLFPVQVALGGDDPFPSGNRERKGLSLLHHLEILQQAAFIPLSEVVHQPADLGSRWLLLPDAVLDSY</sequence>
<reference evidence="2" key="1">
    <citation type="submission" date="2023-09" db="UniProtKB">
        <authorList>
            <consortium name="Ensembl"/>
        </authorList>
    </citation>
    <scope>IDENTIFICATION</scope>
</reference>
<dbReference type="AlphaFoldDB" id="A0A3B5BE30"/>
<name>A0A3B5BE30_9TELE</name>
<accession>A0A3B5BE30</accession>
<evidence type="ECO:0000313" key="2">
    <source>
        <dbReference type="Ensembl" id="ENSSPAP00000031315.1"/>
    </source>
</evidence>
<feature type="signal peptide" evidence="1">
    <location>
        <begin position="1"/>
        <end position="18"/>
    </location>
</feature>
<organism evidence="2">
    <name type="scientific">Stegastes partitus</name>
    <name type="common">bicolor damselfish</name>
    <dbReference type="NCBI Taxonomy" id="144197"/>
    <lineage>
        <taxon>Eukaryota</taxon>
        <taxon>Metazoa</taxon>
        <taxon>Chordata</taxon>
        <taxon>Craniata</taxon>
        <taxon>Vertebrata</taxon>
        <taxon>Euteleostomi</taxon>
        <taxon>Actinopterygii</taxon>
        <taxon>Neopterygii</taxon>
        <taxon>Teleostei</taxon>
        <taxon>Neoteleostei</taxon>
        <taxon>Acanthomorphata</taxon>
        <taxon>Ovalentaria</taxon>
        <taxon>Pomacentridae</taxon>
        <taxon>Stegastes</taxon>
    </lineage>
</organism>
<evidence type="ECO:0000256" key="1">
    <source>
        <dbReference type="SAM" id="SignalP"/>
    </source>
</evidence>
<proteinExistence type="predicted"/>